<name>A0A6J7JKG1_9ZZZZ</name>
<protein>
    <submittedName>
        <fullName evidence="2">Unannotated protein</fullName>
    </submittedName>
</protein>
<gene>
    <name evidence="2" type="ORF">UFOPK3564_03121</name>
</gene>
<evidence type="ECO:0000313" key="2">
    <source>
        <dbReference type="EMBL" id="CAB4944078.1"/>
    </source>
</evidence>
<feature type="domain" description="Schlafen AlbA-2" evidence="1">
    <location>
        <begin position="28"/>
        <end position="156"/>
    </location>
</feature>
<dbReference type="Gene3D" id="6.10.10.130">
    <property type="match status" value="1"/>
</dbReference>
<dbReference type="Gene3D" id="3.30.950.30">
    <property type="entry name" value="Schlafen, AAA domain"/>
    <property type="match status" value="1"/>
</dbReference>
<accession>A0A6J7JKG1</accession>
<reference evidence="2" key="1">
    <citation type="submission" date="2020-05" db="EMBL/GenBank/DDBJ databases">
        <authorList>
            <person name="Chiriac C."/>
            <person name="Salcher M."/>
            <person name="Ghai R."/>
            <person name="Kavagutti S V."/>
        </authorList>
    </citation>
    <scope>NUCLEOTIDE SEQUENCE</scope>
</reference>
<dbReference type="PANTHER" id="PTHR30595">
    <property type="entry name" value="GLPR-RELATED TRANSCRIPTIONAL REPRESSOR"/>
    <property type="match status" value="1"/>
</dbReference>
<proteinExistence type="predicted"/>
<organism evidence="2">
    <name type="scientific">freshwater metagenome</name>
    <dbReference type="NCBI Taxonomy" id="449393"/>
    <lineage>
        <taxon>unclassified sequences</taxon>
        <taxon>metagenomes</taxon>
        <taxon>ecological metagenomes</taxon>
    </lineage>
</organism>
<dbReference type="Pfam" id="PF04326">
    <property type="entry name" value="SLFN_AlbA_2"/>
    <property type="match status" value="1"/>
</dbReference>
<dbReference type="InterPro" id="IPR038475">
    <property type="entry name" value="RecG_C_sf"/>
</dbReference>
<dbReference type="PANTHER" id="PTHR30595:SF6">
    <property type="entry name" value="SCHLAFEN ALBA-2 DOMAIN-CONTAINING PROTEIN"/>
    <property type="match status" value="1"/>
</dbReference>
<dbReference type="EMBL" id="CAFBMK010000273">
    <property type="protein sequence ID" value="CAB4944078.1"/>
    <property type="molecule type" value="Genomic_DNA"/>
</dbReference>
<dbReference type="AlphaFoldDB" id="A0A6J7JKG1"/>
<dbReference type="Gene3D" id="3.30.565.60">
    <property type="match status" value="1"/>
</dbReference>
<dbReference type="InterPro" id="IPR038461">
    <property type="entry name" value="Schlafen_AlbA_2_dom_sf"/>
</dbReference>
<evidence type="ECO:0000259" key="1">
    <source>
        <dbReference type="Pfam" id="PF04326"/>
    </source>
</evidence>
<sequence length="577" mass="63505">MIDANSRRQAALDAVEAVRNGSLARDVETEWVDFKEESGTVGRGGLRGAISSRDDKAAMALAGEAACMANSESGGVLVVGVNDKERGPEAFVGTHLDTDWLRERIHALTQPNLSVDVIEAIHVSGQRLYLINVAPALEEVRCGGKLRARYGDDCIELTGDRAREFLERRRNFDWTAQPSGLLLSAAMPDAFAYAHRLYEEQRGRSAGTDLALAKRLGITLDASDDPELNRAGALLLCEFEPQVDQIDVMITTAEGAPSSAREREPAPLLLAFERAWALLERSFPAQSVIVGAQRRSVRAVPETALREALVNALMHRDYRQPRGLIVALATGAPPEALKVRSPGGFPVGVQQDRLLATPSRPRNPALANAVRALGLAETEGVGIDTMYRVMLRDGHPEPDILEDGGDVVCRLTGGRVDPFVRDFFDDLSASDRSLGDDVRVYIAITYLLGDTPLRPGRLAEIAQSSEDEAFELLERLSRQDVVERLVNRSRSFRLTDGATDRLRSRITYPVRQTIDEHWELVRAYLDVHPQIGRDDAAELLRLTPERASNILSQLYNQFGRIAPVANARGRGVRYQLP</sequence>
<dbReference type="Pfam" id="PF13749">
    <property type="entry name" value="HATPase_c_4"/>
    <property type="match status" value="1"/>
</dbReference>
<dbReference type="InterPro" id="IPR007421">
    <property type="entry name" value="Schlafen_AlbA_2_dom"/>
</dbReference>